<dbReference type="RefSeq" id="WP_310225231.1">
    <property type="nucleotide sequence ID" value="NZ_JAVDWV010000011.1"/>
</dbReference>
<dbReference type="Pfam" id="PF05930">
    <property type="entry name" value="Phage_AlpA"/>
    <property type="match status" value="1"/>
</dbReference>
<reference evidence="1 2" key="1">
    <citation type="submission" date="2023-07" db="EMBL/GenBank/DDBJ databases">
        <title>Sorghum-associated microbial communities from plants grown in Nebraska, USA.</title>
        <authorList>
            <person name="Schachtman D."/>
        </authorList>
    </citation>
    <scope>NUCLEOTIDE SEQUENCE [LARGE SCALE GENOMIC DNA]</scope>
    <source>
        <strain evidence="1 2">4256</strain>
    </source>
</reference>
<dbReference type="EMBL" id="JAVDWV010000011">
    <property type="protein sequence ID" value="MDR7155695.1"/>
    <property type="molecule type" value="Genomic_DNA"/>
</dbReference>
<organism evidence="1 2">
    <name type="scientific">Sphingobium xenophagum</name>
    <dbReference type="NCBI Taxonomy" id="121428"/>
    <lineage>
        <taxon>Bacteria</taxon>
        <taxon>Pseudomonadati</taxon>
        <taxon>Pseudomonadota</taxon>
        <taxon>Alphaproteobacteria</taxon>
        <taxon>Sphingomonadales</taxon>
        <taxon>Sphingomonadaceae</taxon>
        <taxon>Sphingobium</taxon>
    </lineage>
</organism>
<dbReference type="PANTHER" id="PTHR36154">
    <property type="entry name" value="DNA-BINDING TRANSCRIPTIONAL ACTIVATOR ALPA"/>
    <property type="match status" value="1"/>
</dbReference>
<dbReference type="Gene3D" id="1.10.238.160">
    <property type="match status" value="1"/>
</dbReference>
<protein>
    <submittedName>
        <fullName evidence="1">Prophage regulatory protein</fullName>
    </submittedName>
</protein>
<proteinExistence type="predicted"/>
<dbReference type="InterPro" id="IPR010260">
    <property type="entry name" value="AlpA"/>
</dbReference>
<keyword evidence="2" id="KW-1185">Reference proteome</keyword>
<comment type="caution">
    <text evidence="1">The sequence shown here is derived from an EMBL/GenBank/DDBJ whole genome shotgun (WGS) entry which is preliminary data.</text>
</comment>
<dbReference type="InterPro" id="IPR052931">
    <property type="entry name" value="Prophage_regulatory_activator"/>
</dbReference>
<accession>A0ABU1X294</accession>
<dbReference type="Proteomes" id="UP001267638">
    <property type="component" value="Unassembled WGS sequence"/>
</dbReference>
<dbReference type="PANTHER" id="PTHR36154:SF1">
    <property type="entry name" value="DNA-BINDING TRANSCRIPTIONAL ACTIVATOR ALPA"/>
    <property type="match status" value="1"/>
</dbReference>
<evidence type="ECO:0000313" key="2">
    <source>
        <dbReference type="Proteomes" id="UP001267638"/>
    </source>
</evidence>
<sequence length="77" mass="8806">MTAQPPDRILRLNTVLDRTGLSRATLYRKVQAGTFPRQIRIATRCTGWRESAVNDWMRNPMFWSVDDAGAAQKIQSL</sequence>
<gene>
    <name evidence="1" type="ORF">J2W40_002531</name>
</gene>
<name>A0ABU1X294_SPHXE</name>
<evidence type="ECO:0000313" key="1">
    <source>
        <dbReference type="EMBL" id="MDR7155695.1"/>
    </source>
</evidence>